<organism evidence="2">
    <name type="scientific">Harpegnathos saltator</name>
    <name type="common">Jerdon's jumping ant</name>
    <dbReference type="NCBI Taxonomy" id="610380"/>
    <lineage>
        <taxon>Eukaryota</taxon>
        <taxon>Metazoa</taxon>
        <taxon>Ecdysozoa</taxon>
        <taxon>Arthropoda</taxon>
        <taxon>Hexapoda</taxon>
        <taxon>Insecta</taxon>
        <taxon>Pterygota</taxon>
        <taxon>Neoptera</taxon>
        <taxon>Endopterygota</taxon>
        <taxon>Hymenoptera</taxon>
        <taxon>Apocrita</taxon>
        <taxon>Aculeata</taxon>
        <taxon>Formicoidea</taxon>
        <taxon>Formicidae</taxon>
        <taxon>Ponerinae</taxon>
        <taxon>Ponerini</taxon>
        <taxon>Harpegnathos</taxon>
    </lineage>
</organism>
<dbReference type="AlphaFoldDB" id="E2BST8"/>
<keyword evidence="2" id="KW-1185">Reference proteome</keyword>
<evidence type="ECO:0000313" key="2">
    <source>
        <dbReference type="Proteomes" id="UP000008237"/>
    </source>
</evidence>
<name>E2BST8_HARSA</name>
<sequence>MGRKDNLITIRALFSSSNNHNCRKSIEKREILFPTGRGACSCSSRLLVLVVVKAMDGGSGGSGDACTNKACIRSVRVCKGLKRTCGTVEMGKNDFKARLRGCHIEEGEMEIHENSGAG</sequence>
<gene>
    <name evidence="1" type="ORF">EAI_12302</name>
</gene>
<dbReference type="Proteomes" id="UP000008237">
    <property type="component" value="Unassembled WGS sequence"/>
</dbReference>
<dbReference type="InParanoid" id="E2BST8"/>
<protein>
    <submittedName>
        <fullName evidence="1">Uncharacterized protein</fullName>
    </submittedName>
</protein>
<dbReference type="EMBL" id="GL450260">
    <property type="protein sequence ID" value="EFN81247.1"/>
    <property type="molecule type" value="Genomic_DNA"/>
</dbReference>
<proteinExistence type="predicted"/>
<evidence type="ECO:0000313" key="1">
    <source>
        <dbReference type="EMBL" id="EFN81247.1"/>
    </source>
</evidence>
<accession>E2BST8</accession>
<reference evidence="1 2" key="1">
    <citation type="journal article" date="2010" name="Science">
        <title>Genomic comparison of the ants Camponotus floridanus and Harpegnathos saltator.</title>
        <authorList>
            <person name="Bonasio R."/>
            <person name="Zhang G."/>
            <person name="Ye C."/>
            <person name="Mutti N.S."/>
            <person name="Fang X."/>
            <person name="Qin N."/>
            <person name="Donahue G."/>
            <person name="Yang P."/>
            <person name="Li Q."/>
            <person name="Li C."/>
            <person name="Zhang P."/>
            <person name="Huang Z."/>
            <person name="Berger S.L."/>
            <person name="Reinberg D."/>
            <person name="Wang J."/>
            <person name="Liebig J."/>
        </authorList>
    </citation>
    <scope>NUCLEOTIDE SEQUENCE [LARGE SCALE GENOMIC DNA]</scope>
    <source>
        <strain evidence="1 2">R22 G/1</strain>
    </source>
</reference>